<dbReference type="Proteomes" id="UP000003790">
    <property type="component" value="Chromosome"/>
</dbReference>
<organism evidence="2 3">
    <name type="scientific">Pseudomonas chlororaphis O6</name>
    <dbReference type="NCBI Taxonomy" id="1037915"/>
    <lineage>
        <taxon>Bacteria</taxon>
        <taxon>Pseudomonadati</taxon>
        <taxon>Pseudomonadota</taxon>
        <taxon>Gammaproteobacteria</taxon>
        <taxon>Pseudomonadales</taxon>
        <taxon>Pseudomonadaceae</taxon>
        <taxon>Pseudomonas</taxon>
    </lineage>
</organism>
<dbReference type="RefSeq" id="WP_009047263.1">
    <property type="nucleotide sequence ID" value="NZ_CM001490.1"/>
</dbReference>
<keyword evidence="1" id="KW-0812">Transmembrane</keyword>
<evidence type="ECO:0000313" key="3">
    <source>
        <dbReference type="Proteomes" id="UP000003790"/>
    </source>
</evidence>
<proteinExistence type="predicted"/>
<evidence type="ECO:0000313" key="2">
    <source>
        <dbReference type="EMBL" id="EIM16191.1"/>
    </source>
</evidence>
<accession>A0AB33WT74</accession>
<comment type="caution">
    <text evidence="2">The sequence shown here is derived from an EMBL/GenBank/DDBJ whole genome shotgun (WGS) entry which is preliminary data.</text>
</comment>
<keyword evidence="1" id="KW-0472">Membrane</keyword>
<dbReference type="AlphaFoldDB" id="A0AB33WT74"/>
<feature type="transmembrane region" description="Helical" evidence="1">
    <location>
        <begin position="20"/>
        <end position="40"/>
    </location>
</feature>
<evidence type="ECO:0000256" key="1">
    <source>
        <dbReference type="SAM" id="Phobius"/>
    </source>
</evidence>
<sequence length="46" mass="4632">MNKLLPPAPPPMRTPNASLAPSVGSMLVAAVFLLGVALGAKMTGGW</sequence>
<name>A0AB33WT74_9PSED</name>
<reference evidence="2 3" key="1">
    <citation type="journal article" date="2012" name="PLoS Genet.">
        <title>Comparative Genomics of Plant-Associated Pseudomonas spp.: Insights into Diversity and Inheritance of Traits Involved in Multitrophic Interactions.</title>
        <authorList>
            <person name="Loper J.E."/>
            <person name="Hassan K.A."/>
            <person name="Mavrodi D.V."/>
            <person name="Davis E.W.II."/>
            <person name="Lim C.K."/>
            <person name="Shaffer B.T."/>
            <person name="Elbourne L.D."/>
            <person name="Stockwell V.O."/>
            <person name="Hartney S.L."/>
            <person name="Breakwell K."/>
            <person name="Henkels M.D."/>
            <person name="Tetu S.G."/>
            <person name="Rangel L.I."/>
            <person name="Kidarsa T.A."/>
            <person name="Wilson N.L."/>
            <person name="van de Mortel J.E."/>
            <person name="Song C."/>
            <person name="Blumhagen R."/>
            <person name="Radune D."/>
            <person name="Hostetler J.B."/>
            <person name="Brinkac L.M."/>
            <person name="Durkin A.S."/>
            <person name="Kluepfel D.A."/>
            <person name="Wechter W.P."/>
            <person name="Anderson A.J."/>
            <person name="Kim Y.C."/>
            <person name="Pierson L.S.III."/>
            <person name="Pierson E.A."/>
            <person name="Lindow S.E."/>
            <person name="Kobayashi D.Y."/>
            <person name="Raaijmakers J.M."/>
            <person name="Weller D.M."/>
            <person name="Thomashow L.S."/>
            <person name="Allen A.E."/>
            <person name="Paulsen I.T."/>
        </authorList>
    </citation>
    <scope>NUCLEOTIDE SEQUENCE [LARGE SCALE GENOMIC DNA]</scope>
    <source>
        <strain evidence="2 3">O6</strain>
    </source>
</reference>
<protein>
    <submittedName>
        <fullName evidence="2">Uncharacterized protein</fullName>
    </submittedName>
</protein>
<keyword evidence="1" id="KW-1133">Transmembrane helix</keyword>
<dbReference type="EMBL" id="AHOT01000019">
    <property type="protein sequence ID" value="EIM16191.1"/>
    <property type="molecule type" value="Genomic_DNA"/>
</dbReference>
<gene>
    <name evidence="2" type="ORF">PchlO6_1237</name>
</gene>